<protein>
    <submittedName>
        <fullName evidence="2">Uncharacterized protein</fullName>
    </submittedName>
</protein>
<organism evidence="2 3">
    <name type="scientific">Bacteroides caccae</name>
    <dbReference type="NCBI Taxonomy" id="47678"/>
    <lineage>
        <taxon>Bacteria</taxon>
        <taxon>Pseudomonadati</taxon>
        <taxon>Bacteroidota</taxon>
        <taxon>Bacteroidia</taxon>
        <taxon>Bacteroidales</taxon>
        <taxon>Bacteroidaceae</taxon>
        <taxon>Bacteroides</taxon>
    </lineage>
</organism>
<gene>
    <name evidence="2" type="ORF">F2Y36_11580</name>
</gene>
<keyword evidence="1" id="KW-0732">Signal</keyword>
<feature type="chain" id="PRO_5027091974" evidence="1">
    <location>
        <begin position="21"/>
        <end position="321"/>
    </location>
</feature>
<dbReference type="Proteomes" id="UP000475905">
    <property type="component" value="Unassembled WGS sequence"/>
</dbReference>
<name>A0A6L3KS23_9BACE</name>
<reference evidence="2 3" key="1">
    <citation type="journal article" date="2019" name="Nat. Med.">
        <title>A library of human gut bacterial isolates paired with longitudinal multiomics data enables mechanistic microbiome research.</title>
        <authorList>
            <person name="Poyet M."/>
            <person name="Groussin M."/>
            <person name="Gibbons S.M."/>
            <person name="Avila-Pacheco J."/>
            <person name="Jiang X."/>
            <person name="Kearney S.M."/>
            <person name="Perrotta A.R."/>
            <person name="Berdy B."/>
            <person name="Zhao S."/>
            <person name="Lieberman T.D."/>
            <person name="Swanson P.K."/>
            <person name="Smith M."/>
            <person name="Roesemann S."/>
            <person name="Alexander J.E."/>
            <person name="Rich S.A."/>
            <person name="Livny J."/>
            <person name="Vlamakis H."/>
            <person name="Clish C."/>
            <person name="Bullock K."/>
            <person name="Deik A."/>
            <person name="Scott J."/>
            <person name="Pierce K.A."/>
            <person name="Xavier R.J."/>
            <person name="Alm E.J."/>
        </authorList>
    </citation>
    <scope>NUCLEOTIDE SEQUENCE [LARGE SCALE GENOMIC DNA]</scope>
    <source>
        <strain evidence="2 3">BIOML-A31</strain>
    </source>
</reference>
<comment type="caution">
    <text evidence="2">The sequence shown here is derived from an EMBL/GenBank/DDBJ whole genome shotgun (WGS) entry which is preliminary data.</text>
</comment>
<accession>A0A6L3KS23</accession>
<evidence type="ECO:0000313" key="2">
    <source>
        <dbReference type="EMBL" id="KAA5463065.1"/>
    </source>
</evidence>
<sequence length="321" mass="36746">MKKIILLFAVVTATMCSVSAQNDYIVKTNVKPTVTESELSQEEKFIKDNFQFLNIGEWQSGMRFMIIRSTKDYGRFDLKPCDFETIDINNYFNQIITLDTIISYSKEEPFKGAVRTRIIFKTSDNHCLEYNTKVSLEGLCKSKLAKISGIAYLGDVDKARKLLIGKTVYSKEGLAFIDTNDIITSIPIKRLSPYKIKNIGVGTDSEPVKIILENPEGNDFFYTVFLSGTNTSKISMARPFSYYFYFSNPKDQYPNMSQVNWNLVTKGKVKIGWDKKLCKLSWGEPEKINTTKGSFGTHEQWVYPDESYLYFENGKLTAIQN</sequence>
<feature type="signal peptide" evidence="1">
    <location>
        <begin position="1"/>
        <end position="20"/>
    </location>
</feature>
<dbReference type="RefSeq" id="WP_149935253.1">
    <property type="nucleotide sequence ID" value="NZ_CAXSJX010000002.1"/>
</dbReference>
<dbReference type="EMBL" id="VVYP01000013">
    <property type="protein sequence ID" value="KAA5463065.1"/>
    <property type="molecule type" value="Genomic_DNA"/>
</dbReference>
<evidence type="ECO:0000256" key="1">
    <source>
        <dbReference type="SAM" id="SignalP"/>
    </source>
</evidence>
<proteinExistence type="predicted"/>
<evidence type="ECO:0000313" key="3">
    <source>
        <dbReference type="Proteomes" id="UP000475905"/>
    </source>
</evidence>
<dbReference type="AlphaFoldDB" id="A0A6L3KS23"/>